<dbReference type="Proteomes" id="UP000067444">
    <property type="component" value="Chromosome"/>
</dbReference>
<accession>A0A0K0Y7T6</accession>
<dbReference type="OrthoDB" id="7858967at2"/>
<keyword evidence="4" id="KW-1185">Reference proteome</keyword>
<organism evidence="3 4">
    <name type="scientific">Octadecabacter temperatus</name>
    <dbReference type="NCBI Taxonomy" id="1458307"/>
    <lineage>
        <taxon>Bacteria</taxon>
        <taxon>Pseudomonadati</taxon>
        <taxon>Pseudomonadota</taxon>
        <taxon>Alphaproteobacteria</taxon>
        <taxon>Rhodobacterales</taxon>
        <taxon>Roseobacteraceae</taxon>
        <taxon>Octadecabacter</taxon>
    </lineage>
</organism>
<dbReference type="STRING" id="1458307.OSB_24930"/>
<evidence type="ECO:0000256" key="2">
    <source>
        <dbReference type="SAM" id="SignalP"/>
    </source>
</evidence>
<reference evidence="3 4" key="1">
    <citation type="journal article" date="2015" name="Genome Announc.">
        <title>Closed Genome Sequence of Octadecabacter temperatus SB1, the First Mesophilic Species of the Genus Octadecabacter.</title>
        <authorList>
            <person name="Voget S."/>
            <person name="Billerbeck S."/>
            <person name="Simon M."/>
            <person name="Daniel R."/>
        </authorList>
    </citation>
    <scope>NUCLEOTIDE SEQUENCE [LARGE SCALE GENOMIC DNA]</scope>
    <source>
        <strain evidence="3 4">SB1</strain>
    </source>
</reference>
<dbReference type="AlphaFoldDB" id="A0A0K0Y7T6"/>
<name>A0A0K0Y7T6_9RHOB</name>
<dbReference type="EMBL" id="CP012160">
    <property type="protein sequence ID" value="AKS47028.1"/>
    <property type="molecule type" value="Genomic_DNA"/>
</dbReference>
<feature type="chain" id="PRO_5043321338" evidence="2">
    <location>
        <begin position="18"/>
        <end position="264"/>
    </location>
</feature>
<dbReference type="RefSeq" id="WP_049835277.1">
    <property type="nucleotide sequence ID" value="NZ_CP012160.1"/>
</dbReference>
<proteinExistence type="predicted"/>
<sequence length="264" mass="28748">MKHLVLTAALTASPVFADTVDVYVVDPDGEGVLQHESDVTIQEADLLIEGERPPGARGVVLERGKPVSWTDLPPEGVNERYGGDGPPPIVNLDDSEMDFDEDDLETTPSNGELQGEEPSVIDVGEEDTQDLTPEPDSMQSARIQPRDGFWIIEIQDQVFSGCSAAIESAAQTQMAALQTSGNRSIFGPNFTPEQMAPQLDWTQIGTNSWFGSHDMTQDGTGVFLQWGVQVISPTLINHRQHLTFAMGPLGNCDAYTFTQAAWMN</sequence>
<feature type="compositionally biased region" description="Acidic residues" evidence="1">
    <location>
        <begin position="93"/>
        <end position="105"/>
    </location>
</feature>
<evidence type="ECO:0000313" key="4">
    <source>
        <dbReference type="Proteomes" id="UP000067444"/>
    </source>
</evidence>
<feature type="region of interest" description="Disordered" evidence="1">
    <location>
        <begin position="93"/>
        <end position="140"/>
    </location>
</feature>
<protein>
    <submittedName>
        <fullName evidence="3">Uncharacterized protein</fullName>
    </submittedName>
</protein>
<feature type="signal peptide" evidence="2">
    <location>
        <begin position="1"/>
        <end position="17"/>
    </location>
</feature>
<evidence type="ECO:0000256" key="1">
    <source>
        <dbReference type="SAM" id="MobiDB-lite"/>
    </source>
</evidence>
<gene>
    <name evidence="3" type="ORF">OSB_24930</name>
</gene>
<keyword evidence="2" id="KW-0732">Signal</keyword>
<dbReference type="KEGG" id="otm:OSB_24930"/>
<evidence type="ECO:0000313" key="3">
    <source>
        <dbReference type="EMBL" id="AKS47028.1"/>
    </source>
</evidence>